<accession>A0A8S3YTP0</accession>
<dbReference type="PROSITE" id="PS50042">
    <property type="entry name" value="CNMP_BINDING_3"/>
    <property type="match status" value="1"/>
</dbReference>
<dbReference type="InterPro" id="IPR014710">
    <property type="entry name" value="RmlC-like_jellyroll"/>
</dbReference>
<dbReference type="InterPro" id="IPR018490">
    <property type="entry name" value="cNMP-bd_dom_sf"/>
</dbReference>
<dbReference type="Proteomes" id="UP000678393">
    <property type="component" value="Unassembled WGS sequence"/>
</dbReference>
<dbReference type="PANTHER" id="PTHR23011:SF28">
    <property type="entry name" value="CYCLIC NUCLEOTIDE-BINDING DOMAIN CONTAINING PROTEIN"/>
    <property type="match status" value="1"/>
</dbReference>
<feature type="non-terminal residue" evidence="2">
    <location>
        <position position="125"/>
    </location>
</feature>
<dbReference type="InterPro" id="IPR000595">
    <property type="entry name" value="cNMP-bd_dom"/>
</dbReference>
<feature type="non-terminal residue" evidence="2">
    <location>
        <position position="1"/>
    </location>
</feature>
<organism evidence="2 3">
    <name type="scientific">Candidula unifasciata</name>
    <dbReference type="NCBI Taxonomy" id="100452"/>
    <lineage>
        <taxon>Eukaryota</taxon>
        <taxon>Metazoa</taxon>
        <taxon>Spiralia</taxon>
        <taxon>Lophotrochozoa</taxon>
        <taxon>Mollusca</taxon>
        <taxon>Gastropoda</taxon>
        <taxon>Heterobranchia</taxon>
        <taxon>Euthyneura</taxon>
        <taxon>Panpulmonata</taxon>
        <taxon>Eupulmonata</taxon>
        <taxon>Stylommatophora</taxon>
        <taxon>Helicina</taxon>
        <taxon>Helicoidea</taxon>
        <taxon>Geomitridae</taxon>
        <taxon>Candidula</taxon>
    </lineage>
</organism>
<dbReference type="Pfam" id="PF00027">
    <property type="entry name" value="cNMP_binding"/>
    <property type="match status" value="1"/>
</dbReference>
<protein>
    <recommendedName>
        <fullName evidence="1">Cyclic nucleotide-binding domain-containing protein</fullName>
    </recommendedName>
</protein>
<name>A0A8S3YTP0_9EUPU</name>
<dbReference type="CDD" id="cd00038">
    <property type="entry name" value="CAP_ED"/>
    <property type="match status" value="1"/>
</dbReference>
<dbReference type="InterPro" id="IPR018488">
    <property type="entry name" value="cNMP-bd_CS"/>
</dbReference>
<dbReference type="Gene3D" id="2.60.120.10">
    <property type="entry name" value="Jelly Rolls"/>
    <property type="match status" value="1"/>
</dbReference>
<dbReference type="PROSITE" id="PS00888">
    <property type="entry name" value="CNMP_BINDING_1"/>
    <property type="match status" value="1"/>
</dbReference>
<comment type="caution">
    <text evidence="2">The sequence shown here is derived from an EMBL/GenBank/DDBJ whole genome shotgun (WGS) entry which is preliminary data.</text>
</comment>
<evidence type="ECO:0000313" key="2">
    <source>
        <dbReference type="EMBL" id="CAG5119628.1"/>
    </source>
</evidence>
<evidence type="ECO:0000313" key="3">
    <source>
        <dbReference type="Proteomes" id="UP000678393"/>
    </source>
</evidence>
<feature type="domain" description="Cyclic nucleotide-binding" evidence="1">
    <location>
        <begin position="37"/>
        <end position="85"/>
    </location>
</feature>
<keyword evidence="3" id="KW-1185">Reference proteome</keyword>
<evidence type="ECO:0000259" key="1">
    <source>
        <dbReference type="PROSITE" id="PS50042"/>
    </source>
</evidence>
<sequence>MSKEYEKALRVISKPPDQRYDHEIHQLVPWFRSKAKLFKSLKADMLGDIIRNCDYVTKNRDDVIIKQGDVGECFYIVLNGKVTIYIINKDQVDGEEEDSNFDNIIQYTKEGVLDRSKLGYCVTSL</sequence>
<dbReference type="SUPFAM" id="SSF51206">
    <property type="entry name" value="cAMP-binding domain-like"/>
    <property type="match status" value="1"/>
</dbReference>
<proteinExistence type="predicted"/>
<dbReference type="OrthoDB" id="2021138at2759"/>
<dbReference type="PANTHER" id="PTHR23011">
    <property type="entry name" value="CYCLIC NUCLEOTIDE-BINDING DOMAIN CONTAINING PROTEIN"/>
    <property type="match status" value="1"/>
</dbReference>
<gene>
    <name evidence="2" type="ORF">CUNI_LOCUS5186</name>
</gene>
<dbReference type="AlphaFoldDB" id="A0A8S3YTP0"/>
<reference evidence="2" key="1">
    <citation type="submission" date="2021-04" db="EMBL/GenBank/DDBJ databases">
        <authorList>
            <consortium name="Molecular Ecology Group"/>
        </authorList>
    </citation>
    <scope>NUCLEOTIDE SEQUENCE</scope>
</reference>
<dbReference type="EMBL" id="CAJHNH020000746">
    <property type="protein sequence ID" value="CAG5119628.1"/>
    <property type="molecule type" value="Genomic_DNA"/>
</dbReference>